<sequence length="76" mass="8239">MKPKVLPWWRTPENPFHASATDDLLNAHWGGGTKRSSPCSFPEAVQHLLVLICLSRAGMENCNQPAGAMVPEVLGA</sequence>
<evidence type="ECO:0000313" key="2">
    <source>
        <dbReference type="Proteomes" id="UP000234681"/>
    </source>
</evidence>
<dbReference type="AlphaFoldDB" id="A6HCI3"/>
<protein>
    <submittedName>
        <fullName evidence="1">RCG61908, isoform CRA_a</fullName>
    </submittedName>
</protein>
<organism evidence="1 2">
    <name type="scientific">Rattus norvegicus</name>
    <name type="common">Rat</name>
    <dbReference type="NCBI Taxonomy" id="10116"/>
    <lineage>
        <taxon>Eukaryota</taxon>
        <taxon>Metazoa</taxon>
        <taxon>Chordata</taxon>
        <taxon>Craniata</taxon>
        <taxon>Vertebrata</taxon>
        <taxon>Euteleostomi</taxon>
        <taxon>Mammalia</taxon>
        <taxon>Eutheria</taxon>
        <taxon>Euarchontoglires</taxon>
        <taxon>Glires</taxon>
        <taxon>Rodentia</taxon>
        <taxon>Myomorpha</taxon>
        <taxon>Muroidea</taxon>
        <taxon>Muridae</taxon>
        <taxon>Murinae</taxon>
        <taxon>Rattus</taxon>
    </lineage>
</organism>
<evidence type="ECO:0000313" key="1">
    <source>
        <dbReference type="EMBL" id="EDM03736.1"/>
    </source>
</evidence>
<dbReference type="EMBL" id="CH473947">
    <property type="protein sequence ID" value="EDM03736.1"/>
    <property type="molecule type" value="Genomic_DNA"/>
</dbReference>
<gene>
    <name evidence="1" type="ORF">rCG_61908</name>
</gene>
<name>A6HCI3_RAT</name>
<accession>A6HCI3</accession>
<reference evidence="2" key="1">
    <citation type="submission" date="2005-09" db="EMBL/GenBank/DDBJ databases">
        <authorList>
            <person name="Mural R.J."/>
            <person name="Li P.W."/>
            <person name="Adams M.D."/>
            <person name="Amanatides P.G."/>
            <person name="Baden-Tillson H."/>
            <person name="Barnstead M."/>
            <person name="Chin S.H."/>
            <person name="Dew I."/>
            <person name="Evans C.A."/>
            <person name="Ferriera S."/>
            <person name="Flanigan M."/>
            <person name="Fosler C."/>
            <person name="Glodek A."/>
            <person name="Gu Z."/>
            <person name="Holt R.A."/>
            <person name="Jennings D."/>
            <person name="Kraft C.L."/>
            <person name="Lu F."/>
            <person name="Nguyen T."/>
            <person name="Nusskern D.R."/>
            <person name="Pfannkoch C.M."/>
            <person name="Sitter C."/>
            <person name="Sutton G.G."/>
            <person name="Venter J.C."/>
            <person name="Wang Z."/>
            <person name="Woodage T."/>
            <person name="Zheng X.H."/>
            <person name="Zhong F."/>
        </authorList>
    </citation>
    <scope>NUCLEOTIDE SEQUENCE [LARGE SCALE GENOMIC DNA]</scope>
    <source>
        <strain>BN</strain>
        <strain evidence="2">Sprague-Dawley</strain>
    </source>
</reference>
<proteinExistence type="predicted"/>
<dbReference type="Proteomes" id="UP000234681">
    <property type="component" value="Chromosome 6"/>
</dbReference>